<dbReference type="PANTHER" id="PTHR48100">
    <property type="entry name" value="BROAD-SPECIFICITY PHOSPHATASE YOR283W-RELATED"/>
    <property type="match status" value="1"/>
</dbReference>
<dbReference type="GO" id="GO:0016791">
    <property type="term" value="F:phosphatase activity"/>
    <property type="evidence" value="ECO:0007669"/>
    <property type="project" value="TreeGrafter"/>
</dbReference>
<evidence type="ECO:0008006" key="3">
    <source>
        <dbReference type="Google" id="ProtNLM"/>
    </source>
</evidence>
<proteinExistence type="predicted"/>
<evidence type="ECO:0000313" key="1">
    <source>
        <dbReference type="EMBL" id="OGC40213.1"/>
    </source>
</evidence>
<gene>
    <name evidence="1" type="ORF">A2438_02880</name>
</gene>
<evidence type="ECO:0000313" key="2">
    <source>
        <dbReference type="Proteomes" id="UP000179242"/>
    </source>
</evidence>
<dbReference type="InterPro" id="IPR029033">
    <property type="entry name" value="His_PPase_superfam"/>
</dbReference>
<dbReference type="InterPro" id="IPR013078">
    <property type="entry name" value="His_Pase_superF_clade-1"/>
</dbReference>
<protein>
    <recommendedName>
        <fullName evidence="3">Phosphoglycerate mutase</fullName>
    </recommendedName>
</protein>
<organism evidence="1 2">
    <name type="scientific">candidate division WOR-1 bacterium RIFOXYC2_FULL_46_14</name>
    <dbReference type="NCBI Taxonomy" id="1802587"/>
    <lineage>
        <taxon>Bacteria</taxon>
        <taxon>Bacillati</taxon>
        <taxon>Saganbacteria</taxon>
    </lineage>
</organism>
<dbReference type="CDD" id="cd07067">
    <property type="entry name" value="HP_PGM_like"/>
    <property type="match status" value="1"/>
</dbReference>
<dbReference type="EMBL" id="MEUJ01000004">
    <property type="protein sequence ID" value="OGC40213.1"/>
    <property type="molecule type" value="Genomic_DNA"/>
</dbReference>
<dbReference type="SUPFAM" id="SSF53254">
    <property type="entry name" value="Phosphoglycerate mutase-like"/>
    <property type="match status" value="1"/>
</dbReference>
<sequence length="237" mass="26898">MNKITATYNLYAEAVAFINRKPLSSKEAIVVLLRHGKTRFNEAHKLQSWDPDIDELSPAGEKCARQLQEPLNLLPISWIASSDLYRAIQTTRLAAPKASFQLCSCLRDLNFGDIGGLKYWEGPENEFKQKYPTAYETWKNGNKRTFTAPGGESYLDFETRVRQGFFTGILPNCLGQVSLIIAHFGTVREILYEIFKSNVNEMKISIDNASITIIHFTEDGNQKLLLFNNTEHLMAKT</sequence>
<dbReference type="Proteomes" id="UP000179242">
    <property type="component" value="Unassembled WGS sequence"/>
</dbReference>
<dbReference type="GO" id="GO:0005737">
    <property type="term" value="C:cytoplasm"/>
    <property type="evidence" value="ECO:0007669"/>
    <property type="project" value="TreeGrafter"/>
</dbReference>
<dbReference type="InterPro" id="IPR050275">
    <property type="entry name" value="PGM_Phosphatase"/>
</dbReference>
<dbReference type="Gene3D" id="3.40.50.1240">
    <property type="entry name" value="Phosphoglycerate mutase-like"/>
    <property type="match status" value="1"/>
</dbReference>
<dbReference type="SMART" id="SM00855">
    <property type="entry name" value="PGAM"/>
    <property type="match status" value="1"/>
</dbReference>
<comment type="caution">
    <text evidence="1">The sequence shown here is derived from an EMBL/GenBank/DDBJ whole genome shotgun (WGS) entry which is preliminary data.</text>
</comment>
<dbReference type="PANTHER" id="PTHR48100:SF1">
    <property type="entry name" value="HISTIDINE PHOSPHATASE FAMILY PROTEIN-RELATED"/>
    <property type="match status" value="1"/>
</dbReference>
<accession>A0A1F4U7E1</accession>
<reference evidence="1 2" key="1">
    <citation type="journal article" date="2016" name="Nat. Commun.">
        <title>Thousands of microbial genomes shed light on interconnected biogeochemical processes in an aquifer system.</title>
        <authorList>
            <person name="Anantharaman K."/>
            <person name="Brown C.T."/>
            <person name="Hug L.A."/>
            <person name="Sharon I."/>
            <person name="Castelle C.J."/>
            <person name="Probst A.J."/>
            <person name="Thomas B.C."/>
            <person name="Singh A."/>
            <person name="Wilkins M.J."/>
            <person name="Karaoz U."/>
            <person name="Brodie E.L."/>
            <person name="Williams K.H."/>
            <person name="Hubbard S.S."/>
            <person name="Banfield J.F."/>
        </authorList>
    </citation>
    <scope>NUCLEOTIDE SEQUENCE [LARGE SCALE GENOMIC DNA]</scope>
</reference>
<name>A0A1F4U7E1_UNCSA</name>
<dbReference type="Pfam" id="PF00300">
    <property type="entry name" value="His_Phos_1"/>
    <property type="match status" value="1"/>
</dbReference>
<dbReference type="AlphaFoldDB" id="A0A1F4U7E1"/>